<evidence type="ECO:0008006" key="3">
    <source>
        <dbReference type="Google" id="ProtNLM"/>
    </source>
</evidence>
<organism evidence="1 2">
    <name type="scientific">Glaciecola siphonariae</name>
    <dbReference type="NCBI Taxonomy" id="521012"/>
    <lineage>
        <taxon>Bacteria</taxon>
        <taxon>Pseudomonadati</taxon>
        <taxon>Pseudomonadota</taxon>
        <taxon>Gammaproteobacteria</taxon>
        <taxon>Alteromonadales</taxon>
        <taxon>Alteromonadaceae</taxon>
        <taxon>Glaciecola</taxon>
    </lineage>
</organism>
<reference evidence="2" key="1">
    <citation type="journal article" date="2019" name="Int. J. Syst. Evol. Microbiol.">
        <title>The Global Catalogue of Microorganisms (GCM) 10K type strain sequencing project: providing services to taxonomists for standard genome sequencing and annotation.</title>
        <authorList>
            <consortium name="The Broad Institute Genomics Platform"/>
            <consortium name="The Broad Institute Genome Sequencing Center for Infectious Disease"/>
            <person name="Wu L."/>
            <person name="Ma J."/>
        </authorList>
    </citation>
    <scope>NUCLEOTIDE SEQUENCE [LARGE SCALE GENOMIC DNA]</scope>
    <source>
        <strain evidence="2">KACC 12507</strain>
    </source>
</reference>
<protein>
    <recommendedName>
        <fullName evidence="3">Lipoprotein</fullName>
    </recommendedName>
</protein>
<evidence type="ECO:0000313" key="1">
    <source>
        <dbReference type="EMBL" id="MFC4699356.1"/>
    </source>
</evidence>
<evidence type="ECO:0000313" key="2">
    <source>
        <dbReference type="Proteomes" id="UP001595897"/>
    </source>
</evidence>
<gene>
    <name evidence="1" type="ORF">ACFO4O_04185</name>
</gene>
<dbReference type="PROSITE" id="PS51257">
    <property type="entry name" value="PROKAR_LIPOPROTEIN"/>
    <property type="match status" value="1"/>
</dbReference>
<dbReference type="EMBL" id="JBHSGU010000002">
    <property type="protein sequence ID" value="MFC4699356.1"/>
    <property type="molecule type" value="Genomic_DNA"/>
</dbReference>
<comment type="caution">
    <text evidence="1">The sequence shown here is derived from an EMBL/GenBank/DDBJ whole genome shotgun (WGS) entry which is preliminary data.</text>
</comment>
<keyword evidence="2" id="KW-1185">Reference proteome</keyword>
<accession>A0ABV9LS77</accession>
<sequence>MKHAILAVLIIALSGCTSVGYKFAGLCQIQESVETFDDANTVTFTKCFSPTGFTMSDVPIFKYGFIWSSNRPEDIIMTLHFDSSVHSKAYTSFEYVAVNMDGRQYRYPARRFTNLTDSGYNNVSNTIYTSSTSSVTIPFEIFEKMNELEDVRLRISSSDYIDDMFYSYKEYGLTKYTRLYMDDYLAAINKYR</sequence>
<dbReference type="RefSeq" id="WP_382406104.1">
    <property type="nucleotide sequence ID" value="NZ_JBHSGU010000002.1"/>
</dbReference>
<name>A0ABV9LS77_9ALTE</name>
<proteinExistence type="predicted"/>
<dbReference type="Proteomes" id="UP001595897">
    <property type="component" value="Unassembled WGS sequence"/>
</dbReference>